<keyword evidence="5" id="KW-1185">Reference proteome</keyword>
<feature type="compositionally biased region" description="Basic residues" evidence="2">
    <location>
        <begin position="16"/>
        <end position="27"/>
    </location>
</feature>
<dbReference type="SUPFAM" id="SSF51735">
    <property type="entry name" value="NAD(P)-binding Rossmann-fold domains"/>
    <property type="match status" value="1"/>
</dbReference>
<evidence type="ECO:0008006" key="6">
    <source>
        <dbReference type="Google" id="ProtNLM"/>
    </source>
</evidence>
<evidence type="ECO:0000256" key="1">
    <source>
        <dbReference type="ARBA" id="ARBA00023002"/>
    </source>
</evidence>
<dbReference type="Proteomes" id="UP000008810">
    <property type="component" value="Chromosome 2"/>
</dbReference>
<evidence type="ECO:0000313" key="3">
    <source>
        <dbReference type="EMBL" id="KQK08902.1"/>
    </source>
</evidence>
<proteinExistence type="predicted"/>
<feature type="region of interest" description="Disordered" evidence="2">
    <location>
        <begin position="1"/>
        <end position="27"/>
    </location>
</feature>
<evidence type="ECO:0000313" key="5">
    <source>
        <dbReference type="Proteomes" id="UP000008810"/>
    </source>
</evidence>
<protein>
    <recommendedName>
        <fullName evidence="6">3-beta hydroxysteroid dehydrogenase/isomerase domain-containing protein</fullName>
    </recommendedName>
</protein>
<evidence type="ECO:0000313" key="4">
    <source>
        <dbReference type="EnsemblPlants" id="KQK08902"/>
    </source>
</evidence>
<dbReference type="AlphaFoldDB" id="A0A0Q3MX77"/>
<dbReference type="ExpressionAtlas" id="A0A0Q3MX77">
    <property type="expression patterns" value="baseline and differential"/>
</dbReference>
<dbReference type="InterPro" id="IPR036291">
    <property type="entry name" value="NAD(P)-bd_dom_sf"/>
</dbReference>
<dbReference type="GO" id="GO:0016491">
    <property type="term" value="F:oxidoreductase activity"/>
    <property type="evidence" value="ECO:0007669"/>
    <property type="project" value="UniProtKB-KW"/>
</dbReference>
<reference evidence="4" key="3">
    <citation type="submission" date="2018-08" db="UniProtKB">
        <authorList>
            <consortium name="EnsemblPlants"/>
        </authorList>
    </citation>
    <scope>IDENTIFICATION</scope>
    <source>
        <strain evidence="4">cv. Bd21</strain>
    </source>
</reference>
<keyword evidence="1" id="KW-0560">Oxidoreductase</keyword>
<dbReference type="Gramene" id="KQK08902">
    <property type="protein sequence ID" value="KQK08902"/>
    <property type="gene ID" value="BRADI_2g44800v3"/>
</dbReference>
<dbReference type="EnsemblPlants" id="KQK08902">
    <property type="protein sequence ID" value="KQK08902"/>
    <property type="gene ID" value="BRADI_2g44800v3"/>
</dbReference>
<reference evidence="3" key="2">
    <citation type="submission" date="2017-06" db="EMBL/GenBank/DDBJ databases">
        <title>WGS assembly of Brachypodium distachyon.</title>
        <authorList>
            <consortium name="The International Brachypodium Initiative"/>
            <person name="Lucas S."/>
            <person name="Harmon-Smith M."/>
            <person name="Lail K."/>
            <person name="Tice H."/>
            <person name="Grimwood J."/>
            <person name="Bruce D."/>
            <person name="Barry K."/>
            <person name="Shu S."/>
            <person name="Lindquist E."/>
            <person name="Wang M."/>
            <person name="Pitluck S."/>
            <person name="Vogel J.P."/>
            <person name="Garvin D.F."/>
            <person name="Mockler T.C."/>
            <person name="Schmutz J."/>
            <person name="Rokhsar D."/>
            <person name="Bevan M.W."/>
        </authorList>
    </citation>
    <scope>NUCLEOTIDE SEQUENCE</scope>
    <source>
        <strain evidence="3">Bd21</strain>
    </source>
</reference>
<accession>A0A0Q3MX77</accession>
<dbReference type="EMBL" id="CM000881">
    <property type="protein sequence ID" value="KQK08902.1"/>
    <property type="molecule type" value="Genomic_DNA"/>
</dbReference>
<dbReference type="InterPro" id="IPR050425">
    <property type="entry name" value="NAD(P)_dehydrat-like"/>
</dbReference>
<organism evidence="3">
    <name type="scientific">Brachypodium distachyon</name>
    <name type="common">Purple false brome</name>
    <name type="synonym">Trachynia distachya</name>
    <dbReference type="NCBI Taxonomy" id="15368"/>
    <lineage>
        <taxon>Eukaryota</taxon>
        <taxon>Viridiplantae</taxon>
        <taxon>Streptophyta</taxon>
        <taxon>Embryophyta</taxon>
        <taxon>Tracheophyta</taxon>
        <taxon>Spermatophyta</taxon>
        <taxon>Magnoliopsida</taxon>
        <taxon>Liliopsida</taxon>
        <taxon>Poales</taxon>
        <taxon>Poaceae</taxon>
        <taxon>BOP clade</taxon>
        <taxon>Pooideae</taxon>
        <taxon>Stipodae</taxon>
        <taxon>Brachypodieae</taxon>
        <taxon>Brachypodium</taxon>
    </lineage>
</organism>
<dbReference type="PANTHER" id="PTHR10366">
    <property type="entry name" value="NAD DEPENDENT EPIMERASE/DEHYDRATASE"/>
    <property type="match status" value="1"/>
</dbReference>
<dbReference type="Gene3D" id="3.40.50.720">
    <property type="entry name" value="NAD(P)-binding Rossmann-like Domain"/>
    <property type="match status" value="1"/>
</dbReference>
<sequence length="270" mass="30598">MQDRVVGGRRYGAANTRRKHATKQRRNQRKVVISRDQIVQAQKHMASLEAKAAERVIETCVRTESVRKCIFTSSLLACVWRQNYPHDRRGPSIIDENCWSDESFCRDNKLWFALGKTAAEKAAWRAARGRDLKLVTVCPALVTGPGFRRRNSTASIAYLKGSRDMLAEGVLATANVETVAEAHVRAYEAMGNNTAGGRYICYDHVIRRAEDFAELERQLGIPSRTAASVLQSGDEDRPARFELCKRKLARLMSSRRRCTYDDYYYSVTSP</sequence>
<reference evidence="3 4" key="1">
    <citation type="journal article" date="2010" name="Nature">
        <title>Genome sequencing and analysis of the model grass Brachypodium distachyon.</title>
        <authorList>
            <consortium name="International Brachypodium Initiative"/>
        </authorList>
    </citation>
    <scope>NUCLEOTIDE SEQUENCE [LARGE SCALE GENOMIC DNA]</scope>
    <source>
        <strain evidence="3">Bd21</strain>
        <strain evidence="4">cv. Bd21</strain>
    </source>
</reference>
<name>A0A0Q3MX77_BRADI</name>
<gene>
    <name evidence="4" type="primary">LOC100821712</name>
    <name evidence="3" type="ORF">BRADI_2g44800v3</name>
</gene>
<dbReference type="PANTHER" id="PTHR10366:SF822">
    <property type="entry name" value="CINNAMOYL-COA REDUCTASE-LIKE SNL6"/>
    <property type="match status" value="1"/>
</dbReference>
<dbReference type="OrthoDB" id="2735536at2759"/>
<evidence type="ECO:0000256" key="2">
    <source>
        <dbReference type="SAM" id="MobiDB-lite"/>
    </source>
</evidence>